<comment type="similarity">
    <text evidence="1">Belongs to the short-chain dehydrogenases/reductases (SDR) family.</text>
</comment>
<dbReference type="GO" id="GO:0008202">
    <property type="term" value="P:steroid metabolic process"/>
    <property type="evidence" value="ECO:0000318"/>
    <property type="project" value="GO_Central"/>
</dbReference>
<dbReference type="AlphaFoldDB" id="A0A6I8N408"/>
<dbReference type="Gene3D" id="3.40.50.720">
    <property type="entry name" value="NAD(P)-binding Rossmann-like Domain"/>
    <property type="match status" value="1"/>
</dbReference>
<dbReference type="InParanoid" id="A0A6I8N408"/>
<dbReference type="GeneTree" id="ENSGT00940000154118"/>
<dbReference type="Pfam" id="PF00106">
    <property type="entry name" value="adh_short"/>
    <property type="match status" value="1"/>
</dbReference>
<dbReference type="GO" id="GO:0042572">
    <property type="term" value="P:retinol metabolic process"/>
    <property type="evidence" value="ECO:0000318"/>
    <property type="project" value="GO_Central"/>
</dbReference>
<name>A0A6I8N408_ORNAN</name>
<dbReference type="SUPFAM" id="SSF51735">
    <property type="entry name" value="NAD(P)-binding Rossmann-fold domains"/>
    <property type="match status" value="1"/>
</dbReference>
<gene>
    <name evidence="4" type="primary">LOC114814572</name>
</gene>
<evidence type="ECO:0000256" key="2">
    <source>
        <dbReference type="SAM" id="MobiDB-lite"/>
    </source>
</evidence>
<accession>A0A6I8N408</accession>
<dbReference type="PANTHER" id="PTHR43313:SF5">
    <property type="entry name" value="SHORT-CHAIN DEHYDROGENASE_REDUCTASE FAMILY 9C MEMBER 7"/>
    <property type="match status" value="1"/>
</dbReference>
<proteinExistence type="inferred from homology"/>
<dbReference type="Ensembl" id="ENSOANT00000059788.1">
    <property type="protein sequence ID" value="ENSOANP00000035632.1"/>
    <property type="gene ID" value="ENSOANG00000043202.1"/>
</dbReference>
<reference evidence="4" key="2">
    <citation type="submission" date="2025-08" db="UniProtKB">
        <authorList>
            <consortium name="Ensembl"/>
        </authorList>
    </citation>
    <scope>IDENTIFICATION</scope>
    <source>
        <strain evidence="4">Glennie</strain>
    </source>
</reference>
<dbReference type="PRINTS" id="PR00081">
    <property type="entry name" value="GDHRDH"/>
</dbReference>
<feature type="signal peptide" evidence="3">
    <location>
        <begin position="1"/>
        <end position="16"/>
    </location>
</feature>
<dbReference type="InterPro" id="IPR036291">
    <property type="entry name" value="NAD(P)-bd_dom_sf"/>
</dbReference>
<dbReference type="GO" id="GO:0004745">
    <property type="term" value="F:all-trans-retinol dehydrogenase (NAD+) activity"/>
    <property type="evidence" value="ECO:0000318"/>
    <property type="project" value="GO_Central"/>
</dbReference>
<evidence type="ECO:0008006" key="6">
    <source>
        <dbReference type="Google" id="ProtNLM"/>
    </source>
</evidence>
<evidence type="ECO:0000313" key="5">
    <source>
        <dbReference type="Proteomes" id="UP000002279"/>
    </source>
</evidence>
<keyword evidence="5" id="KW-1185">Reference proteome</keyword>
<dbReference type="OMA" id="YSWPKPA"/>
<reference evidence="4 5" key="1">
    <citation type="journal article" date="2008" name="Nature">
        <title>Genome analysis of the platypus reveals unique signatures of evolution.</title>
        <authorList>
            <person name="Warren W.C."/>
            <person name="Hillier L.W."/>
            <person name="Marshall Graves J.A."/>
            <person name="Birney E."/>
            <person name="Ponting C.P."/>
            <person name="Grutzner F."/>
            <person name="Belov K."/>
            <person name="Miller W."/>
            <person name="Clarke L."/>
            <person name="Chinwalla A.T."/>
            <person name="Yang S.P."/>
            <person name="Heger A."/>
            <person name="Locke D.P."/>
            <person name="Miethke P."/>
            <person name="Waters P.D."/>
            <person name="Veyrunes F."/>
            <person name="Fulton L."/>
            <person name="Fulton B."/>
            <person name="Graves T."/>
            <person name="Wallis J."/>
            <person name="Puente X.S."/>
            <person name="Lopez-Otin C."/>
            <person name="Ordonez G.R."/>
            <person name="Eichler E.E."/>
            <person name="Chen L."/>
            <person name="Cheng Z."/>
            <person name="Deakin J.E."/>
            <person name="Alsop A."/>
            <person name="Thompson K."/>
            <person name="Kirby P."/>
            <person name="Papenfuss A.T."/>
            <person name="Wakefield M.J."/>
            <person name="Olender T."/>
            <person name="Lancet D."/>
            <person name="Huttley G.A."/>
            <person name="Smit A.F."/>
            <person name="Pask A."/>
            <person name="Temple-Smith P."/>
            <person name="Batzer M.A."/>
            <person name="Walker J.A."/>
            <person name="Konkel M.K."/>
            <person name="Harris R.S."/>
            <person name="Whittington C.M."/>
            <person name="Wong E.S."/>
            <person name="Gemmell N.J."/>
            <person name="Buschiazzo E."/>
            <person name="Vargas Jentzsch I.M."/>
            <person name="Merkel A."/>
            <person name="Schmitz J."/>
            <person name="Zemann A."/>
            <person name="Churakov G."/>
            <person name="Kriegs J.O."/>
            <person name="Brosius J."/>
            <person name="Murchison E.P."/>
            <person name="Sachidanandam R."/>
            <person name="Smith C."/>
            <person name="Hannon G.J."/>
            <person name="Tsend-Ayush E."/>
            <person name="McMillan D."/>
            <person name="Attenborough R."/>
            <person name="Rens W."/>
            <person name="Ferguson-Smith M."/>
            <person name="Lefevre C.M."/>
            <person name="Sharp J.A."/>
            <person name="Nicholas K.R."/>
            <person name="Ray D.A."/>
            <person name="Kube M."/>
            <person name="Reinhardt R."/>
            <person name="Pringle T.H."/>
            <person name="Taylor J."/>
            <person name="Jones R.C."/>
            <person name="Nixon B."/>
            <person name="Dacheux J.L."/>
            <person name="Niwa H."/>
            <person name="Sekita Y."/>
            <person name="Huang X."/>
            <person name="Stark A."/>
            <person name="Kheradpour P."/>
            <person name="Kellis M."/>
            <person name="Flicek P."/>
            <person name="Chen Y."/>
            <person name="Webber C."/>
            <person name="Hardison R."/>
            <person name="Nelson J."/>
            <person name="Hallsworth-Pepin K."/>
            <person name="Delehaunty K."/>
            <person name="Markovic C."/>
            <person name="Minx P."/>
            <person name="Feng Y."/>
            <person name="Kremitzki C."/>
            <person name="Mitreva M."/>
            <person name="Glasscock J."/>
            <person name="Wylie T."/>
            <person name="Wohldmann P."/>
            <person name="Thiru P."/>
            <person name="Nhan M.N."/>
            <person name="Pohl C.S."/>
            <person name="Smith S.M."/>
            <person name="Hou S."/>
            <person name="Nefedov M."/>
            <person name="de Jong P.J."/>
            <person name="Renfree M.B."/>
            <person name="Mardis E.R."/>
            <person name="Wilson R.K."/>
        </authorList>
    </citation>
    <scope>NUCLEOTIDE SEQUENCE [LARGE SCALE GENOMIC DNA]</scope>
    <source>
        <strain evidence="4 5">Glennie</strain>
    </source>
</reference>
<dbReference type="Proteomes" id="UP000002279">
    <property type="component" value="Chromosome 10"/>
</dbReference>
<feature type="compositionally biased region" description="Pro residues" evidence="2">
    <location>
        <begin position="309"/>
        <end position="319"/>
    </location>
</feature>
<evidence type="ECO:0000256" key="1">
    <source>
        <dbReference type="ARBA" id="ARBA00006484"/>
    </source>
</evidence>
<protein>
    <recommendedName>
        <fullName evidence="6">Retinol dehydrogenase 16</fullName>
    </recommendedName>
</protein>
<evidence type="ECO:0000313" key="4">
    <source>
        <dbReference type="Ensembl" id="ENSOANP00000035632.1"/>
    </source>
</evidence>
<dbReference type="PANTHER" id="PTHR43313">
    <property type="entry name" value="SHORT-CHAIN DEHYDROGENASE/REDUCTASE FAMILY 9C"/>
    <property type="match status" value="1"/>
</dbReference>
<feature type="chain" id="PRO_5026246279" description="Retinol dehydrogenase 16" evidence="3">
    <location>
        <begin position="17"/>
        <end position="340"/>
    </location>
</feature>
<dbReference type="InterPro" id="IPR002347">
    <property type="entry name" value="SDR_fam"/>
</dbReference>
<feature type="region of interest" description="Disordered" evidence="2">
    <location>
        <begin position="305"/>
        <end position="340"/>
    </location>
</feature>
<sequence length="340" mass="38108">MWLWLWLCAVAAAVLWRWQRERQMVGQLHNRFVLITGCDSDFGHLLATQLDQCGLRVLAACLTERGAERLQREVSRRLRIVLLDVTRPESVRAAAWWAQETVGERGLWGLVNNAGIANPVTPNEWLTKEDFAKVLDVNLLGLIDVTLNPLPLVKRARGRIVNVSSVLGHLSIFAFSDSLRREILPLGVKGVLIEPGHFQTPILDPMAVEDNLRQAWARAPTAVRHNFGQSFLDSQLRRIRMIEKWSNSNLTLVTSCIAHALTSRHPRIRYSAGWDAKLIYLPLSYLPTSLVDQLVLWFLPRREQGEGAPDPPYPTPPSEDLPVTWGGEMGGAPAPGVPPQ</sequence>
<evidence type="ECO:0000256" key="3">
    <source>
        <dbReference type="SAM" id="SignalP"/>
    </source>
</evidence>
<reference evidence="4" key="3">
    <citation type="submission" date="2025-09" db="UniProtKB">
        <authorList>
            <consortium name="Ensembl"/>
        </authorList>
    </citation>
    <scope>IDENTIFICATION</scope>
    <source>
        <strain evidence="4">Glennie</strain>
    </source>
</reference>
<keyword evidence="3" id="KW-0732">Signal</keyword>
<dbReference type="Bgee" id="ENSOANG00000043202">
    <property type="expression patterns" value="Expressed in liver and 2 other cell types or tissues"/>
</dbReference>
<organism evidence="4 5">
    <name type="scientific">Ornithorhynchus anatinus</name>
    <name type="common">Duckbill platypus</name>
    <dbReference type="NCBI Taxonomy" id="9258"/>
    <lineage>
        <taxon>Eukaryota</taxon>
        <taxon>Metazoa</taxon>
        <taxon>Chordata</taxon>
        <taxon>Craniata</taxon>
        <taxon>Vertebrata</taxon>
        <taxon>Euteleostomi</taxon>
        <taxon>Mammalia</taxon>
        <taxon>Monotremata</taxon>
        <taxon>Ornithorhynchidae</taxon>
        <taxon>Ornithorhynchus</taxon>
    </lineage>
</organism>